<keyword evidence="1" id="KW-0547">Nucleotide-binding</keyword>
<keyword evidence="2" id="KW-1185">Reference proteome</keyword>
<dbReference type="GO" id="GO:0004386">
    <property type="term" value="F:helicase activity"/>
    <property type="evidence" value="ECO:0007669"/>
    <property type="project" value="UniProtKB-KW"/>
</dbReference>
<reference evidence="1" key="1">
    <citation type="submission" date="2018-04" db="EMBL/GenBank/DDBJ databases">
        <title>Genomes of the Obligate Erwinia dacicola and Facultative Enterobacter sp. OLF Endosymbionts of the Olive Fruit fly, Bactrocera oleae.</title>
        <authorList>
            <person name="Estes A.M."/>
            <person name="Hearn D.J."/>
            <person name="Agarwal S."/>
            <person name="Pierson E.A."/>
            <person name="Dunning-Hotopp J.C."/>
        </authorList>
    </citation>
    <scope>NUCLEOTIDE SEQUENCE [LARGE SCALE GENOMIC DNA]</scope>
    <source>
        <strain evidence="1">Oroville</strain>
    </source>
</reference>
<sequence length="42" mass="4721">MVVVSYGLLLQDASAFGDRQWHSVVLDEARPSRTHRPSGREP</sequence>
<name>A0A328TS66_9GAMM</name>
<organism evidence="1 2">
    <name type="scientific">Candidatus Erwinia dacicola</name>
    <dbReference type="NCBI Taxonomy" id="252393"/>
    <lineage>
        <taxon>Bacteria</taxon>
        <taxon>Pseudomonadati</taxon>
        <taxon>Pseudomonadota</taxon>
        <taxon>Gammaproteobacteria</taxon>
        <taxon>Enterobacterales</taxon>
        <taxon>Erwiniaceae</taxon>
        <taxon>Erwinia</taxon>
    </lineage>
</organism>
<gene>
    <name evidence="1" type="ORF">ACZ87_00894</name>
</gene>
<keyword evidence="1" id="KW-0347">Helicase</keyword>
<dbReference type="AlphaFoldDB" id="A0A328TS66"/>
<dbReference type="Proteomes" id="UP000244334">
    <property type="component" value="Unassembled WGS sequence"/>
</dbReference>
<comment type="caution">
    <text evidence="1">The sequence shown here is derived from an EMBL/GenBank/DDBJ whole genome shotgun (WGS) entry which is preliminary data.</text>
</comment>
<evidence type="ECO:0000313" key="1">
    <source>
        <dbReference type="EMBL" id="RAP72273.1"/>
    </source>
</evidence>
<dbReference type="EMBL" id="LJAM02000048">
    <property type="protein sequence ID" value="RAP72273.1"/>
    <property type="molecule type" value="Genomic_DNA"/>
</dbReference>
<proteinExistence type="predicted"/>
<keyword evidence="1" id="KW-0378">Hydrolase</keyword>
<evidence type="ECO:0000313" key="2">
    <source>
        <dbReference type="Proteomes" id="UP000244334"/>
    </source>
</evidence>
<protein>
    <submittedName>
        <fullName evidence="1">SNF2 family DNA helicase domain protein</fullName>
    </submittedName>
</protein>
<keyword evidence="1" id="KW-0067">ATP-binding</keyword>
<accession>A0A328TS66</accession>